<proteinExistence type="predicted"/>
<dbReference type="Proteomes" id="UP000276133">
    <property type="component" value="Unassembled WGS sequence"/>
</dbReference>
<gene>
    <name evidence="1" type="ORF">BpHYR1_027659</name>
</gene>
<sequence length="150" mass="17173">MHKILNVEGKNFGMINPKVSQNQTLRIFQNQRTIGHLNSYFSLNLPSVSPDKSSSACSNRPPECATIFVNLWNILWPIRSHFETVKENKISLFKCFSLFEHEKISLIYLKPHKVKIKNFSLWSKFPDSKSKKSNSNTAVVLTCASLSQKT</sequence>
<comment type="caution">
    <text evidence="1">The sequence shown here is derived from an EMBL/GenBank/DDBJ whole genome shotgun (WGS) entry which is preliminary data.</text>
</comment>
<protein>
    <submittedName>
        <fullName evidence="1">Uncharacterized protein</fullName>
    </submittedName>
</protein>
<evidence type="ECO:0000313" key="1">
    <source>
        <dbReference type="EMBL" id="RNA30294.1"/>
    </source>
</evidence>
<dbReference type="AlphaFoldDB" id="A0A3M7S3B3"/>
<organism evidence="1 2">
    <name type="scientific">Brachionus plicatilis</name>
    <name type="common">Marine rotifer</name>
    <name type="synonym">Brachionus muelleri</name>
    <dbReference type="NCBI Taxonomy" id="10195"/>
    <lineage>
        <taxon>Eukaryota</taxon>
        <taxon>Metazoa</taxon>
        <taxon>Spiralia</taxon>
        <taxon>Gnathifera</taxon>
        <taxon>Rotifera</taxon>
        <taxon>Eurotatoria</taxon>
        <taxon>Monogononta</taxon>
        <taxon>Pseudotrocha</taxon>
        <taxon>Ploima</taxon>
        <taxon>Brachionidae</taxon>
        <taxon>Brachionus</taxon>
    </lineage>
</organism>
<reference evidence="1 2" key="1">
    <citation type="journal article" date="2018" name="Sci. Rep.">
        <title>Genomic signatures of local adaptation to the degree of environmental predictability in rotifers.</title>
        <authorList>
            <person name="Franch-Gras L."/>
            <person name="Hahn C."/>
            <person name="Garcia-Roger E.M."/>
            <person name="Carmona M.J."/>
            <person name="Serra M."/>
            <person name="Gomez A."/>
        </authorList>
    </citation>
    <scope>NUCLEOTIDE SEQUENCE [LARGE SCALE GENOMIC DNA]</scope>
    <source>
        <strain evidence="1">HYR1</strain>
    </source>
</reference>
<keyword evidence="2" id="KW-1185">Reference proteome</keyword>
<name>A0A3M7S3B3_BRAPC</name>
<accession>A0A3M7S3B3</accession>
<evidence type="ECO:0000313" key="2">
    <source>
        <dbReference type="Proteomes" id="UP000276133"/>
    </source>
</evidence>
<dbReference type="EMBL" id="REGN01002105">
    <property type="protein sequence ID" value="RNA30294.1"/>
    <property type="molecule type" value="Genomic_DNA"/>
</dbReference>